<feature type="region of interest" description="Disordered" evidence="15">
    <location>
        <begin position="409"/>
        <end position="428"/>
    </location>
</feature>
<feature type="compositionally biased region" description="Low complexity" evidence="15">
    <location>
        <begin position="413"/>
        <end position="424"/>
    </location>
</feature>
<evidence type="ECO:0000256" key="14">
    <source>
        <dbReference type="PROSITE-ProRule" id="PRU00175"/>
    </source>
</evidence>
<gene>
    <name evidence="18" type="ORF">MKW98_014890</name>
</gene>
<keyword evidence="11 16" id="KW-1133">Transmembrane helix</keyword>
<reference evidence="18" key="1">
    <citation type="submission" date="2022-04" db="EMBL/GenBank/DDBJ databases">
        <title>A functionally conserved STORR gene fusion in Papaver species that diverged 16.8 million years ago.</title>
        <authorList>
            <person name="Catania T."/>
        </authorList>
    </citation>
    <scope>NUCLEOTIDE SEQUENCE</scope>
    <source>
        <strain evidence="18">S-188037</strain>
    </source>
</reference>
<dbReference type="InterPro" id="IPR013083">
    <property type="entry name" value="Znf_RING/FYVE/PHD"/>
</dbReference>
<evidence type="ECO:0000256" key="8">
    <source>
        <dbReference type="ARBA" id="ARBA00022771"/>
    </source>
</evidence>
<dbReference type="GO" id="GO:0008270">
    <property type="term" value="F:zinc ion binding"/>
    <property type="evidence" value="ECO:0007669"/>
    <property type="project" value="UniProtKB-KW"/>
</dbReference>
<feature type="region of interest" description="Disordered" evidence="15">
    <location>
        <begin position="434"/>
        <end position="461"/>
    </location>
</feature>
<comment type="caution">
    <text evidence="18">The sequence shown here is derived from an EMBL/GenBank/DDBJ whole genome shotgun (WGS) entry which is preliminary data.</text>
</comment>
<feature type="compositionally biased region" description="Pro residues" evidence="15">
    <location>
        <begin position="34"/>
        <end position="45"/>
    </location>
</feature>
<dbReference type="Pfam" id="PF13639">
    <property type="entry name" value="zf-RING_2"/>
    <property type="match status" value="1"/>
</dbReference>
<evidence type="ECO:0000256" key="15">
    <source>
        <dbReference type="SAM" id="MobiDB-lite"/>
    </source>
</evidence>
<keyword evidence="9" id="KW-0833">Ubl conjugation pathway</keyword>
<evidence type="ECO:0000256" key="13">
    <source>
        <dbReference type="ARBA" id="ARBA00024209"/>
    </source>
</evidence>
<dbReference type="GO" id="GO:0061630">
    <property type="term" value="F:ubiquitin protein ligase activity"/>
    <property type="evidence" value="ECO:0007669"/>
    <property type="project" value="UniProtKB-EC"/>
</dbReference>
<feature type="transmembrane region" description="Helical" evidence="16">
    <location>
        <begin position="62"/>
        <end position="83"/>
    </location>
</feature>
<evidence type="ECO:0000313" key="19">
    <source>
        <dbReference type="Proteomes" id="UP001202328"/>
    </source>
</evidence>
<dbReference type="CDD" id="cd16461">
    <property type="entry name" value="RING-H2_EL5-like"/>
    <property type="match status" value="1"/>
</dbReference>
<keyword evidence="6 16" id="KW-0812">Transmembrane</keyword>
<evidence type="ECO:0000256" key="6">
    <source>
        <dbReference type="ARBA" id="ARBA00022692"/>
    </source>
</evidence>
<keyword evidence="12 16" id="KW-0472">Membrane</keyword>
<dbReference type="FunFam" id="3.30.40.10:FF:000231">
    <property type="entry name" value="RING-H2 finger protein ATL46"/>
    <property type="match status" value="1"/>
</dbReference>
<dbReference type="SMART" id="SM00184">
    <property type="entry name" value="RING"/>
    <property type="match status" value="1"/>
</dbReference>
<evidence type="ECO:0000256" key="5">
    <source>
        <dbReference type="ARBA" id="ARBA00022679"/>
    </source>
</evidence>
<keyword evidence="7" id="KW-0479">Metal-binding</keyword>
<dbReference type="EC" id="2.3.2.27" evidence="4"/>
<evidence type="ECO:0000256" key="9">
    <source>
        <dbReference type="ARBA" id="ARBA00022786"/>
    </source>
</evidence>
<dbReference type="AlphaFoldDB" id="A0AAD4SFI0"/>
<evidence type="ECO:0000256" key="16">
    <source>
        <dbReference type="SAM" id="Phobius"/>
    </source>
</evidence>
<evidence type="ECO:0000313" key="18">
    <source>
        <dbReference type="EMBL" id="KAI3904710.1"/>
    </source>
</evidence>
<comment type="subcellular location">
    <subcellularLocation>
        <location evidence="2">Membrane</location>
        <topology evidence="2">Single-pass membrane protein</topology>
    </subcellularLocation>
</comment>
<keyword evidence="5" id="KW-0808">Transferase</keyword>
<feature type="domain" description="RING-type" evidence="17">
    <location>
        <begin position="144"/>
        <end position="186"/>
    </location>
</feature>
<sequence>MITEMKWVFSQRHVLSPSQQPFLLLSESTTTSSSPPPPPPPPPPVLVTNNSFDVGNKISPSILLIIIILAVIFFISGLLHLLVRFLFRPTIRDPEDSDNVTALQGQLQQLFHLHDAGVDQSYIDTLPVFFYNAIMGIKKYPFDCAVCLCEFEDDDKLRLLPKCSHAFHLECIDTWLLSHSTCPLCRGSLLPDFSLSDNCSPLVYVLESGSESSREISTDHRDATAITTSVEGRTSSNLGIHRENESGASCNNISKKFSEILVKDDVVPVVGSVRLDEKVVSVKLGKFRNVDVVEGGGGEGSTSSTNNSKIDSRRCFSMGSFEYVMDETSALQVSIRPLARKDTSKKQMKPGYRSTMSECDGNSCREGFEPLKNTEIHGVNNKNICKENSVQRSKNESFSISKIWLRTKKEKPSSIGDSSRRASSNRFALGRPNVADELKMKQHNNNNNNNTSSRTSSEIDMGRWDHCVSELDDEEVGSRNSLDSQSNLPSFARRTLLWLGGGGRQNKVVHSSPNV</sequence>
<name>A0AAD4SFI0_9MAGN</name>
<evidence type="ECO:0000256" key="4">
    <source>
        <dbReference type="ARBA" id="ARBA00012483"/>
    </source>
</evidence>
<evidence type="ECO:0000256" key="12">
    <source>
        <dbReference type="ARBA" id="ARBA00023136"/>
    </source>
</evidence>
<evidence type="ECO:0000256" key="2">
    <source>
        <dbReference type="ARBA" id="ARBA00004167"/>
    </source>
</evidence>
<feature type="region of interest" description="Disordered" evidence="15">
    <location>
        <begin position="27"/>
        <end position="46"/>
    </location>
</feature>
<organism evidence="18 19">
    <name type="scientific">Papaver atlanticum</name>
    <dbReference type="NCBI Taxonomy" id="357466"/>
    <lineage>
        <taxon>Eukaryota</taxon>
        <taxon>Viridiplantae</taxon>
        <taxon>Streptophyta</taxon>
        <taxon>Embryophyta</taxon>
        <taxon>Tracheophyta</taxon>
        <taxon>Spermatophyta</taxon>
        <taxon>Magnoliopsida</taxon>
        <taxon>Ranunculales</taxon>
        <taxon>Papaveraceae</taxon>
        <taxon>Papaveroideae</taxon>
        <taxon>Papaver</taxon>
    </lineage>
</organism>
<keyword evidence="8 14" id="KW-0863">Zinc-finger</keyword>
<dbReference type="SUPFAM" id="SSF57850">
    <property type="entry name" value="RING/U-box"/>
    <property type="match status" value="1"/>
</dbReference>
<dbReference type="PANTHER" id="PTHR45768:SF10">
    <property type="entry name" value="RING-H2 FINGER PROTEIN ATL13-RELATED"/>
    <property type="match status" value="1"/>
</dbReference>
<dbReference type="PANTHER" id="PTHR45768">
    <property type="entry name" value="E3 UBIQUITIN-PROTEIN LIGASE RNF13-LIKE"/>
    <property type="match status" value="1"/>
</dbReference>
<evidence type="ECO:0000256" key="1">
    <source>
        <dbReference type="ARBA" id="ARBA00000900"/>
    </source>
</evidence>
<dbReference type="Gene3D" id="3.30.40.10">
    <property type="entry name" value="Zinc/RING finger domain, C3HC4 (zinc finger)"/>
    <property type="match status" value="1"/>
</dbReference>
<evidence type="ECO:0000259" key="17">
    <source>
        <dbReference type="PROSITE" id="PS50089"/>
    </source>
</evidence>
<proteinExistence type="inferred from homology"/>
<keyword evidence="19" id="KW-1185">Reference proteome</keyword>
<accession>A0AAD4SFI0</accession>
<comment type="similarity">
    <text evidence="13">Belongs to the RING-type zinc finger family. ATL subfamily.</text>
</comment>
<dbReference type="InterPro" id="IPR001841">
    <property type="entry name" value="Znf_RING"/>
</dbReference>
<evidence type="ECO:0000256" key="11">
    <source>
        <dbReference type="ARBA" id="ARBA00022989"/>
    </source>
</evidence>
<comment type="catalytic activity">
    <reaction evidence="1">
        <text>S-ubiquitinyl-[E2 ubiquitin-conjugating enzyme]-L-cysteine + [acceptor protein]-L-lysine = [E2 ubiquitin-conjugating enzyme]-L-cysteine + N(6)-ubiquitinyl-[acceptor protein]-L-lysine.</text>
        <dbReference type="EC" id="2.3.2.27"/>
    </reaction>
</comment>
<comment type="pathway">
    <text evidence="3">Protein modification; protein ubiquitination.</text>
</comment>
<keyword evidence="10" id="KW-0862">Zinc</keyword>
<protein>
    <recommendedName>
        <fullName evidence="4">RING-type E3 ubiquitin transferase</fullName>
        <ecNumber evidence="4">2.3.2.27</ecNumber>
    </recommendedName>
</protein>
<evidence type="ECO:0000256" key="7">
    <source>
        <dbReference type="ARBA" id="ARBA00022723"/>
    </source>
</evidence>
<dbReference type="GO" id="GO:0016020">
    <property type="term" value="C:membrane"/>
    <property type="evidence" value="ECO:0007669"/>
    <property type="project" value="UniProtKB-SubCell"/>
</dbReference>
<dbReference type="Proteomes" id="UP001202328">
    <property type="component" value="Unassembled WGS sequence"/>
</dbReference>
<evidence type="ECO:0000256" key="10">
    <source>
        <dbReference type="ARBA" id="ARBA00022833"/>
    </source>
</evidence>
<dbReference type="PROSITE" id="PS50089">
    <property type="entry name" value="ZF_RING_2"/>
    <property type="match status" value="1"/>
</dbReference>
<dbReference type="EMBL" id="JAJJMB010011095">
    <property type="protein sequence ID" value="KAI3904710.1"/>
    <property type="molecule type" value="Genomic_DNA"/>
</dbReference>
<evidence type="ECO:0000256" key="3">
    <source>
        <dbReference type="ARBA" id="ARBA00004906"/>
    </source>
</evidence>
<feature type="region of interest" description="Disordered" evidence="15">
    <location>
        <begin position="341"/>
        <end position="360"/>
    </location>
</feature>